<evidence type="ECO:0000256" key="1">
    <source>
        <dbReference type="SAM" id="Phobius"/>
    </source>
</evidence>
<dbReference type="eggNOG" id="ENOG5033CSD">
    <property type="taxonomic scope" value="Bacteria"/>
</dbReference>
<feature type="transmembrane region" description="Helical" evidence="1">
    <location>
        <begin position="57"/>
        <end position="83"/>
    </location>
</feature>
<sequence length="120" mass="12467">MTRDNDTQLTSFFEAATEHAPRPSDELMARILADAAQAQSDMFSSQMPAARTSRLSGILGVLGGWGALAGLATATVAGVWIGFAEPGGLGDYTNLILPSSGYGVTDLMPGIDSYLLEDGV</sequence>
<reference evidence="2 3" key="1">
    <citation type="submission" date="2013-04" db="EMBL/GenBank/DDBJ databases">
        <title>Shimia sp. 22II-S11-Z10 Genome Sequencing.</title>
        <authorList>
            <person name="Lai Q."/>
            <person name="Li G."/>
            <person name="Shao Z."/>
        </authorList>
    </citation>
    <scope>NUCLEOTIDE SEQUENCE [LARGE SCALE GENOMIC DNA]</scope>
    <source>
        <strain evidence="3">22II-S11-Z10</strain>
    </source>
</reference>
<evidence type="ECO:0000313" key="2">
    <source>
        <dbReference type="EMBL" id="KCV81526.1"/>
    </source>
</evidence>
<keyword evidence="1" id="KW-0472">Membrane</keyword>
<accession>A0A058ZL38</accession>
<organism evidence="2 3">
    <name type="scientific">Actibacterium atlanticum</name>
    <dbReference type="NCBI Taxonomy" id="1461693"/>
    <lineage>
        <taxon>Bacteria</taxon>
        <taxon>Pseudomonadati</taxon>
        <taxon>Pseudomonadota</taxon>
        <taxon>Alphaproteobacteria</taxon>
        <taxon>Rhodobacterales</taxon>
        <taxon>Roseobacteraceae</taxon>
        <taxon>Actibacterium</taxon>
    </lineage>
</organism>
<name>A0A058ZL38_9RHOB</name>
<keyword evidence="1" id="KW-1133">Transmembrane helix</keyword>
<gene>
    <name evidence="2" type="ORF">ATO10_11457</name>
</gene>
<dbReference type="EMBL" id="AQQY01000007">
    <property type="protein sequence ID" value="KCV81526.1"/>
    <property type="molecule type" value="Genomic_DNA"/>
</dbReference>
<proteinExistence type="predicted"/>
<dbReference type="STRING" id="1461693.ATO10_11457"/>
<dbReference type="Proteomes" id="UP000024836">
    <property type="component" value="Unassembled WGS sequence"/>
</dbReference>
<evidence type="ECO:0008006" key="4">
    <source>
        <dbReference type="Google" id="ProtNLM"/>
    </source>
</evidence>
<evidence type="ECO:0000313" key="3">
    <source>
        <dbReference type="Proteomes" id="UP000024836"/>
    </source>
</evidence>
<keyword evidence="1" id="KW-0812">Transmembrane</keyword>
<protein>
    <recommendedName>
        <fullName evidence="4">Dihydroorotate dehydrogenase</fullName>
    </recommendedName>
</protein>
<keyword evidence="3" id="KW-1185">Reference proteome</keyword>
<dbReference type="RefSeq" id="WP_051598110.1">
    <property type="nucleotide sequence ID" value="NZ_AQQY01000007.1"/>
</dbReference>
<dbReference type="OrthoDB" id="7863719at2"/>
<dbReference type="AlphaFoldDB" id="A0A058ZL38"/>
<comment type="caution">
    <text evidence="2">The sequence shown here is derived from an EMBL/GenBank/DDBJ whole genome shotgun (WGS) entry which is preliminary data.</text>
</comment>